<evidence type="ECO:0008006" key="5">
    <source>
        <dbReference type="Google" id="ProtNLM"/>
    </source>
</evidence>
<name>A0A672QQ59_SINGR</name>
<evidence type="ECO:0000313" key="3">
    <source>
        <dbReference type="Ensembl" id="ENSSGRP00000078245.1"/>
    </source>
</evidence>
<dbReference type="Proteomes" id="UP000472262">
    <property type="component" value="Unassembled WGS sequence"/>
</dbReference>
<dbReference type="InParanoid" id="A0A672QQ59"/>
<dbReference type="Gene3D" id="3.40.850.10">
    <property type="entry name" value="Kinesin motor domain"/>
    <property type="match status" value="1"/>
</dbReference>
<dbReference type="SUPFAM" id="SSF52540">
    <property type="entry name" value="P-loop containing nucleoside triphosphate hydrolases"/>
    <property type="match status" value="1"/>
</dbReference>
<dbReference type="GO" id="GO:0005524">
    <property type="term" value="F:ATP binding"/>
    <property type="evidence" value="ECO:0007669"/>
    <property type="project" value="UniProtKB-KW"/>
</dbReference>
<dbReference type="GO" id="GO:0048731">
    <property type="term" value="P:system development"/>
    <property type="evidence" value="ECO:0007669"/>
    <property type="project" value="UniProtKB-ARBA"/>
</dbReference>
<dbReference type="AlphaFoldDB" id="A0A672QQ59"/>
<organism evidence="3 4">
    <name type="scientific">Sinocyclocheilus grahami</name>
    <name type="common">Dianchi golden-line fish</name>
    <name type="synonym">Barbus grahami</name>
    <dbReference type="NCBI Taxonomy" id="75366"/>
    <lineage>
        <taxon>Eukaryota</taxon>
        <taxon>Metazoa</taxon>
        <taxon>Chordata</taxon>
        <taxon>Craniata</taxon>
        <taxon>Vertebrata</taxon>
        <taxon>Euteleostomi</taxon>
        <taxon>Actinopterygii</taxon>
        <taxon>Neopterygii</taxon>
        <taxon>Teleostei</taxon>
        <taxon>Ostariophysi</taxon>
        <taxon>Cypriniformes</taxon>
        <taxon>Cyprinidae</taxon>
        <taxon>Cyprininae</taxon>
        <taxon>Sinocyclocheilus</taxon>
    </lineage>
</organism>
<proteinExistence type="predicted"/>
<dbReference type="InterPro" id="IPR036961">
    <property type="entry name" value="Kinesin_motor_dom_sf"/>
</dbReference>
<sequence length="60" mass="6936">MALESVKVVVRCRPLNDRENAMNCKMVISIDSSHCVLKCTHVKEYKGIRFFFSIGLYNIK</sequence>
<accession>A0A672QQ59</accession>
<keyword evidence="2" id="KW-0067">ATP-binding</keyword>
<dbReference type="InterPro" id="IPR027417">
    <property type="entry name" value="P-loop_NTPase"/>
</dbReference>
<evidence type="ECO:0000313" key="4">
    <source>
        <dbReference type="Proteomes" id="UP000472262"/>
    </source>
</evidence>
<evidence type="ECO:0000256" key="2">
    <source>
        <dbReference type="ARBA" id="ARBA00022840"/>
    </source>
</evidence>
<reference evidence="3" key="1">
    <citation type="submission" date="2025-08" db="UniProtKB">
        <authorList>
            <consortium name="Ensembl"/>
        </authorList>
    </citation>
    <scope>IDENTIFICATION</scope>
</reference>
<reference evidence="3" key="2">
    <citation type="submission" date="2025-09" db="UniProtKB">
        <authorList>
            <consortium name="Ensembl"/>
        </authorList>
    </citation>
    <scope>IDENTIFICATION</scope>
</reference>
<dbReference type="Ensembl" id="ENSSGRT00000083309.1">
    <property type="protein sequence ID" value="ENSSGRP00000078245.1"/>
    <property type="gene ID" value="ENSSGRG00000039635.1"/>
</dbReference>
<protein>
    <recommendedName>
        <fullName evidence="5">Kinesin motor domain-containing protein</fullName>
    </recommendedName>
</protein>
<keyword evidence="1" id="KW-0547">Nucleotide-binding</keyword>
<evidence type="ECO:0000256" key="1">
    <source>
        <dbReference type="ARBA" id="ARBA00022741"/>
    </source>
</evidence>
<keyword evidence="4" id="KW-1185">Reference proteome</keyword>